<protein>
    <submittedName>
        <fullName evidence="2">WD40 repeat domain-containing protein</fullName>
    </submittedName>
</protein>
<dbReference type="RefSeq" id="WP_138326565.1">
    <property type="nucleotide sequence ID" value="NZ_VCDI01000004.1"/>
</dbReference>
<dbReference type="Pfam" id="PF12894">
    <property type="entry name" value="ANAPC4_WD40"/>
    <property type="match status" value="1"/>
</dbReference>
<dbReference type="InterPro" id="IPR036322">
    <property type="entry name" value="WD40_repeat_dom_sf"/>
</dbReference>
<feature type="domain" description="Anaphase-promoting complex subunit 4-like WD40" evidence="1">
    <location>
        <begin position="298"/>
        <end position="356"/>
    </location>
</feature>
<dbReference type="InterPro" id="IPR024977">
    <property type="entry name" value="Apc4-like_WD40_dom"/>
</dbReference>
<organism evidence="2 3">
    <name type="scientific">Lichenicoccus roseus</name>
    <dbReference type="NCBI Taxonomy" id="2683649"/>
    <lineage>
        <taxon>Bacteria</taxon>
        <taxon>Pseudomonadati</taxon>
        <taxon>Pseudomonadota</taxon>
        <taxon>Alphaproteobacteria</taxon>
        <taxon>Acetobacterales</taxon>
        <taxon>Acetobacteraceae</taxon>
        <taxon>Lichenicoccus</taxon>
    </lineage>
</organism>
<comment type="caution">
    <text evidence="2">The sequence shown here is derived from an EMBL/GenBank/DDBJ whole genome shotgun (WGS) entry which is preliminary data.</text>
</comment>
<dbReference type="Gene3D" id="2.130.10.10">
    <property type="entry name" value="YVTN repeat-like/Quinoprotein amine dehydrogenase"/>
    <property type="match status" value="2"/>
</dbReference>
<dbReference type="OrthoDB" id="9814620at2"/>
<evidence type="ECO:0000313" key="3">
    <source>
        <dbReference type="Proteomes" id="UP000305654"/>
    </source>
</evidence>
<dbReference type="SMART" id="SM00320">
    <property type="entry name" value="WD40"/>
    <property type="match status" value="5"/>
</dbReference>
<accession>A0A5R9J5C5</accession>
<keyword evidence="3" id="KW-1185">Reference proteome</keyword>
<proteinExistence type="predicted"/>
<dbReference type="InterPro" id="IPR001680">
    <property type="entry name" value="WD40_rpt"/>
</dbReference>
<gene>
    <name evidence="2" type="ORF">FE263_13650</name>
</gene>
<evidence type="ECO:0000313" key="2">
    <source>
        <dbReference type="EMBL" id="TLU72159.1"/>
    </source>
</evidence>
<dbReference type="AlphaFoldDB" id="A0A5R9J5C5"/>
<dbReference type="EMBL" id="VCDI01000004">
    <property type="protein sequence ID" value="TLU72159.1"/>
    <property type="molecule type" value="Genomic_DNA"/>
</dbReference>
<dbReference type="InterPro" id="IPR015943">
    <property type="entry name" value="WD40/YVTN_repeat-like_dom_sf"/>
</dbReference>
<dbReference type="SUPFAM" id="SSF50978">
    <property type="entry name" value="WD40 repeat-like"/>
    <property type="match status" value="1"/>
</dbReference>
<sequence length="383" mass="38672">MRGLPIGASSGSPSPLLDVLGASWALGAPVAGVAWDGDLAGFGLGDGSLAMGRAQWQGGPQLEPVEGGTRLIPATQAQPPATRLRVHDGACLAIARHPGGGFLTGGDDGVLAGTDAEGTVTVLARQPGRWIDLVASGASGWTAAASGRQVALGGLGQHMLDLPATATALAFDAGGGRLAIAHYRGVTLWSPDAPVRVLVTPGCPLSLAWSQDSAYLVAGLQENALHGWRLSDAGDIEMGGYPGQPRSLSFSAGGRILASSGAPRVVCWRFDPPGEGSTPIECGLPSSRLPVCRVACHPTRPLIAAGYHNGAVLLCQPGSDDVLFVKSSGGGSVTALAWSDDGERLALGTQGGEAGLIPLPGLLFRFASSDPTSTPASGAVRHE</sequence>
<evidence type="ECO:0000259" key="1">
    <source>
        <dbReference type="Pfam" id="PF12894"/>
    </source>
</evidence>
<name>A0A5R9J5C5_9PROT</name>
<reference evidence="2 3" key="1">
    <citation type="submission" date="2019-05" db="EMBL/GenBank/DDBJ databases">
        <authorList>
            <person name="Pankratov T."/>
            <person name="Grouzdev D."/>
        </authorList>
    </citation>
    <scope>NUCLEOTIDE SEQUENCE [LARGE SCALE GENOMIC DNA]</scope>
    <source>
        <strain evidence="2 3">KEBCLARHB70R</strain>
    </source>
</reference>
<dbReference type="Proteomes" id="UP000305654">
    <property type="component" value="Unassembled WGS sequence"/>
</dbReference>